<evidence type="ECO:0000313" key="3">
    <source>
        <dbReference type="EMBL" id="KAJ3473536.1"/>
    </source>
</evidence>
<comment type="caution">
    <text evidence="3">The sequence shown here is derived from an EMBL/GenBank/DDBJ whole genome shotgun (WGS) entry which is preliminary data.</text>
</comment>
<protein>
    <recommendedName>
        <fullName evidence="2">RNase H type-1 domain-containing protein</fullName>
    </recommendedName>
</protein>
<evidence type="ECO:0000259" key="2">
    <source>
        <dbReference type="PROSITE" id="PS50879"/>
    </source>
</evidence>
<feature type="compositionally biased region" description="Basic and acidic residues" evidence="1">
    <location>
        <begin position="427"/>
        <end position="436"/>
    </location>
</feature>
<name>A0AAD5Y9E2_9APHY</name>
<dbReference type="GO" id="GO:0004523">
    <property type="term" value="F:RNA-DNA hybrid ribonuclease activity"/>
    <property type="evidence" value="ECO:0007669"/>
    <property type="project" value="InterPro"/>
</dbReference>
<evidence type="ECO:0000313" key="4">
    <source>
        <dbReference type="Proteomes" id="UP001212997"/>
    </source>
</evidence>
<evidence type="ECO:0000256" key="1">
    <source>
        <dbReference type="SAM" id="MobiDB-lite"/>
    </source>
</evidence>
<dbReference type="Proteomes" id="UP001212997">
    <property type="component" value="Unassembled WGS sequence"/>
</dbReference>
<organism evidence="3 4">
    <name type="scientific">Meripilus lineatus</name>
    <dbReference type="NCBI Taxonomy" id="2056292"/>
    <lineage>
        <taxon>Eukaryota</taxon>
        <taxon>Fungi</taxon>
        <taxon>Dikarya</taxon>
        <taxon>Basidiomycota</taxon>
        <taxon>Agaricomycotina</taxon>
        <taxon>Agaricomycetes</taxon>
        <taxon>Polyporales</taxon>
        <taxon>Meripilaceae</taxon>
        <taxon>Meripilus</taxon>
    </lineage>
</organism>
<dbReference type="InterPro" id="IPR002156">
    <property type="entry name" value="RNaseH_domain"/>
</dbReference>
<dbReference type="PROSITE" id="PS50879">
    <property type="entry name" value="RNASE_H_1"/>
    <property type="match status" value="1"/>
</dbReference>
<dbReference type="InterPro" id="IPR012337">
    <property type="entry name" value="RNaseH-like_sf"/>
</dbReference>
<accession>A0AAD5Y9E2</accession>
<feature type="domain" description="RNase H type-1" evidence="2">
    <location>
        <begin position="96"/>
        <end position="255"/>
    </location>
</feature>
<dbReference type="GO" id="GO:0003676">
    <property type="term" value="F:nucleic acid binding"/>
    <property type="evidence" value="ECO:0007669"/>
    <property type="project" value="InterPro"/>
</dbReference>
<dbReference type="AlphaFoldDB" id="A0AAD5Y9E2"/>
<dbReference type="CDD" id="cd09276">
    <property type="entry name" value="Rnase_HI_RT_non_LTR"/>
    <property type="match status" value="1"/>
</dbReference>
<sequence length="444" mass="50967">MSLLLEKHLFRAASRLATLPKSHPLHPIIRRAKRHYVKRHPAPIHHLLHRTGIFDTQLPYETIDVIRRRSTFEPTFSVHIPPDKQQALEEAKRRRHAYKVRVYSDGSGIDGQIGAAAALYINGRIKGKLFYHLGKATDHTVYEAELVGVLLAQHLLRSINQPFYRATIGLDNQAVILATQNQQPKPAHYLLDAIHSESMELMKKQSRMHTPTALRQPDWQPDDRGVFDLSIHWTPGHMDFTENEDIDGDAKTAAQGFTSPANKLPALLRKHPLPRSLSAARQANLADLKKRHTEQWKKSKRYTHRMKFIDPTMPSPKFLKSISNLTRPQAAIITQLRTGHAPLNEHLHRIKRSATPNCPHCGPGFTESVRHFLIQCRHHSRARYQMYRKLKRNAYNIEYLLQAPKAFPHVIKFIRDSNRLSNIFGDLETHPPKEQEAPNAAPQQ</sequence>
<keyword evidence="4" id="KW-1185">Reference proteome</keyword>
<dbReference type="SUPFAM" id="SSF53098">
    <property type="entry name" value="Ribonuclease H-like"/>
    <property type="match status" value="1"/>
</dbReference>
<feature type="region of interest" description="Disordered" evidence="1">
    <location>
        <begin position="424"/>
        <end position="444"/>
    </location>
</feature>
<dbReference type="InterPro" id="IPR036397">
    <property type="entry name" value="RNaseH_sf"/>
</dbReference>
<dbReference type="EMBL" id="JANAWD010001355">
    <property type="protein sequence ID" value="KAJ3473536.1"/>
    <property type="molecule type" value="Genomic_DNA"/>
</dbReference>
<reference evidence="3" key="1">
    <citation type="submission" date="2022-07" db="EMBL/GenBank/DDBJ databases">
        <title>Genome Sequence of Physisporinus lineatus.</title>
        <authorList>
            <person name="Buettner E."/>
        </authorList>
    </citation>
    <scope>NUCLEOTIDE SEQUENCE</scope>
    <source>
        <strain evidence="3">VT162</strain>
    </source>
</reference>
<proteinExistence type="predicted"/>
<gene>
    <name evidence="3" type="ORF">NLI96_g12952</name>
</gene>
<dbReference type="Gene3D" id="3.30.420.10">
    <property type="entry name" value="Ribonuclease H-like superfamily/Ribonuclease H"/>
    <property type="match status" value="1"/>
</dbReference>